<keyword evidence="2" id="KW-0285">Flavoprotein</keyword>
<evidence type="ECO:0000256" key="3">
    <source>
        <dbReference type="ARBA" id="ARBA00022827"/>
    </source>
</evidence>
<comment type="cofactor">
    <cofactor evidence="1">
        <name>FAD</name>
        <dbReference type="ChEBI" id="CHEBI:57692"/>
    </cofactor>
</comment>
<evidence type="ECO:0000256" key="2">
    <source>
        <dbReference type="ARBA" id="ARBA00022630"/>
    </source>
</evidence>
<name>A0ABX2T8V2_9PROT</name>
<dbReference type="EMBL" id="JABFDB010000002">
    <property type="protein sequence ID" value="NYZ19115.1"/>
    <property type="molecule type" value="Genomic_DNA"/>
</dbReference>
<evidence type="ECO:0000313" key="7">
    <source>
        <dbReference type="Proteomes" id="UP000584642"/>
    </source>
</evidence>
<evidence type="ECO:0000259" key="5">
    <source>
        <dbReference type="Pfam" id="PF07992"/>
    </source>
</evidence>
<evidence type="ECO:0000256" key="1">
    <source>
        <dbReference type="ARBA" id="ARBA00001974"/>
    </source>
</evidence>
<dbReference type="InterPro" id="IPR023753">
    <property type="entry name" value="FAD/NAD-binding_dom"/>
</dbReference>
<proteinExistence type="predicted"/>
<dbReference type="Gene3D" id="3.50.50.100">
    <property type="match status" value="1"/>
</dbReference>
<gene>
    <name evidence="6" type="ORF">HND93_05280</name>
</gene>
<dbReference type="InterPro" id="IPR051169">
    <property type="entry name" value="NADH-Q_oxidoreductase"/>
</dbReference>
<sequence length="382" mass="41577">MASERTLVLVGGGHSHVQVLRGFGERPEPGVRLTLVSRDLQAPYSGMLPGFIAGHYRFGECHIDLHPLATFAGATLIHDEVTGIDRAAKRLRLRNGAPLPYDLLSLDIGSTPKAEDVPGAAEHAIAVKPVDRLAERWARLVEEVRAAAAPPTLVLVGGGPAGVEMILAMQHRFRTLLGDPPERQPRFALVTRGGLLERHNRFVRAAFRRVLARRNVAVHEDAAVERVEAGCLHIANGRRITFDTALWAVQAGAAPWLAGTGLDLDAGGFVIVEETLRSTNDPCVFAAGDVASMQGHPREKAGVIAVRHGPPLAANLRRALAGEPLRPFVPQSQWLALISTGDRHAVASRGWLYAEGNWVWRVKDGIDRRFMRRFQELPPQTG</sequence>
<feature type="domain" description="FAD/NAD(P)-binding" evidence="5">
    <location>
        <begin position="7"/>
        <end position="296"/>
    </location>
</feature>
<keyword evidence="4" id="KW-0560">Oxidoreductase</keyword>
<dbReference type="NCBIfam" id="TIGR03169">
    <property type="entry name" value="Nterm_to_SelD"/>
    <property type="match status" value="1"/>
</dbReference>
<dbReference type="PRINTS" id="PR00368">
    <property type="entry name" value="FADPNR"/>
</dbReference>
<comment type="caution">
    <text evidence="6">The sequence shown here is derived from an EMBL/GenBank/DDBJ whole genome shotgun (WGS) entry which is preliminary data.</text>
</comment>
<keyword evidence="3" id="KW-0274">FAD</keyword>
<dbReference type="PANTHER" id="PTHR42913">
    <property type="entry name" value="APOPTOSIS-INDUCING FACTOR 1"/>
    <property type="match status" value="1"/>
</dbReference>
<dbReference type="InterPro" id="IPR017584">
    <property type="entry name" value="Pyridine_nucleo_diS_OxRdtase_N"/>
</dbReference>
<organism evidence="6 7">
    <name type="scientific">Azospirillum oleiclasticum</name>
    <dbReference type="NCBI Taxonomy" id="2735135"/>
    <lineage>
        <taxon>Bacteria</taxon>
        <taxon>Pseudomonadati</taxon>
        <taxon>Pseudomonadota</taxon>
        <taxon>Alphaproteobacteria</taxon>
        <taxon>Rhodospirillales</taxon>
        <taxon>Azospirillaceae</taxon>
        <taxon>Azospirillum</taxon>
    </lineage>
</organism>
<dbReference type="InterPro" id="IPR036188">
    <property type="entry name" value="FAD/NAD-bd_sf"/>
</dbReference>
<dbReference type="Proteomes" id="UP000584642">
    <property type="component" value="Unassembled WGS sequence"/>
</dbReference>
<dbReference type="SUPFAM" id="SSF51905">
    <property type="entry name" value="FAD/NAD(P)-binding domain"/>
    <property type="match status" value="2"/>
</dbReference>
<evidence type="ECO:0000256" key="4">
    <source>
        <dbReference type="ARBA" id="ARBA00023002"/>
    </source>
</evidence>
<dbReference type="RefSeq" id="WP_180280893.1">
    <property type="nucleotide sequence ID" value="NZ_JABFDB010000002.1"/>
</dbReference>
<dbReference type="Pfam" id="PF07992">
    <property type="entry name" value="Pyr_redox_2"/>
    <property type="match status" value="1"/>
</dbReference>
<accession>A0ABX2T8V2</accession>
<protein>
    <submittedName>
        <fullName evidence="6">FAD-dependent oxidoreductase</fullName>
    </submittedName>
</protein>
<dbReference type="PANTHER" id="PTHR42913:SF9">
    <property type="entry name" value="SLR1591 PROTEIN"/>
    <property type="match status" value="1"/>
</dbReference>
<evidence type="ECO:0000313" key="6">
    <source>
        <dbReference type="EMBL" id="NYZ19115.1"/>
    </source>
</evidence>
<keyword evidence="7" id="KW-1185">Reference proteome</keyword>
<reference evidence="6 7" key="1">
    <citation type="submission" date="2020-05" db="EMBL/GenBank/DDBJ databases">
        <title>Azospirillum oleiclasticum sp. nov, a nitrogen-fixing and heavy crude oil-emulsifying bacterium isolated from the crude oil of Yumen Oilfield.</title>
        <authorList>
            <person name="Wu D."/>
            <person name="Cai M."/>
            <person name="Zhang X."/>
        </authorList>
    </citation>
    <scope>NUCLEOTIDE SEQUENCE [LARGE SCALE GENOMIC DNA]</scope>
    <source>
        <strain evidence="6 7">ROY-1-1-2</strain>
    </source>
</reference>